<dbReference type="RefSeq" id="XP_040768192.1">
    <property type="nucleotide sequence ID" value="XM_040902411.1"/>
</dbReference>
<gene>
    <name evidence="1" type="ORF">LAESUDRAFT_426068</name>
</gene>
<sequence length="132" mass="14589">MVPNASDKLQMPSVAAIATWDENEFVTDATWTASGCRIEIRAAQNGTVDLSDADHLKIICASLRAIQSVRTSTLTGSSDARAISPLMRWMKALLHYGVQQEIQDYIAVMNDSIEPDRRLRGRGMLHNSLRCA</sequence>
<evidence type="ECO:0000313" key="2">
    <source>
        <dbReference type="Proteomes" id="UP000076871"/>
    </source>
</evidence>
<protein>
    <submittedName>
        <fullName evidence="1">Uncharacterized protein</fullName>
    </submittedName>
</protein>
<dbReference type="EMBL" id="KV427609">
    <property type="protein sequence ID" value="KZT10452.1"/>
    <property type="molecule type" value="Genomic_DNA"/>
</dbReference>
<dbReference type="Proteomes" id="UP000076871">
    <property type="component" value="Unassembled WGS sequence"/>
</dbReference>
<dbReference type="InParanoid" id="A0A165GJU1"/>
<accession>A0A165GJU1</accession>
<reference evidence="1 2" key="1">
    <citation type="journal article" date="2016" name="Mol. Biol. Evol.">
        <title>Comparative Genomics of Early-Diverging Mushroom-Forming Fungi Provides Insights into the Origins of Lignocellulose Decay Capabilities.</title>
        <authorList>
            <person name="Nagy L.G."/>
            <person name="Riley R."/>
            <person name="Tritt A."/>
            <person name="Adam C."/>
            <person name="Daum C."/>
            <person name="Floudas D."/>
            <person name="Sun H."/>
            <person name="Yadav J.S."/>
            <person name="Pangilinan J."/>
            <person name="Larsson K.H."/>
            <person name="Matsuura K."/>
            <person name="Barry K."/>
            <person name="Labutti K."/>
            <person name="Kuo R."/>
            <person name="Ohm R.A."/>
            <person name="Bhattacharya S.S."/>
            <person name="Shirouzu T."/>
            <person name="Yoshinaga Y."/>
            <person name="Martin F.M."/>
            <person name="Grigoriev I.V."/>
            <person name="Hibbett D.S."/>
        </authorList>
    </citation>
    <scope>NUCLEOTIDE SEQUENCE [LARGE SCALE GENOMIC DNA]</scope>
    <source>
        <strain evidence="1 2">93-53</strain>
    </source>
</reference>
<organism evidence="1 2">
    <name type="scientific">Laetiporus sulphureus 93-53</name>
    <dbReference type="NCBI Taxonomy" id="1314785"/>
    <lineage>
        <taxon>Eukaryota</taxon>
        <taxon>Fungi</taxon>
        <taxon>Dikarya</taxon>
        <taxon>Basidiomycota</taxon>
        <taxon>Agaricomycotina</taxon>
        <taxon>Agaricomycetes</taxon>
        <taxon>Polyporales</taxon>
        <taxon>Laetiporus</taxon>
    </lineage>
</organism>
<keyword evidence="2" id="KW-1185">Reference proteome</keyword>
<name>A0A165GJU1_9APHY</name>
<dbReference type="AlphaFoldDB" id="A0A165GJU1"/>
<proteinExistence type="predicted"/>
<dbReference type="GeneID" id="63819442"/>
<evidence type="ECO:0000313" key="1">
    <source>
        <dbReference type="EMBL" id="KZT10452.1"/>
    </source>
</evidence>